<proteinExistence type="predicted"/>
<dbReference type="AlphaFoldDB" id="A0A7X8TNJ2"/>
<dbReference type="EMBL" id="JABAIK010000003">
    <property type="protein sequence ID" value="NLS12018.1"/>
    <property type="molecule type" value="Genomic_DNA"/>
</dbReference>
<accession>A0A7X8TNJ2</accession>
<reference evidence="1 2" key="1">
    <citation type="submission" date="2020-04" db="EMBL/GenBank/DDBJ databases">
        <title>Vibrio sp. SM6, a novel species isolated from seawater.</title>
        <authorList>
            <person name="Wang X."/>
        </authorList>
    </citation>
    <scope>NUCLEOTIDE SEQUENCE [LARGE SCALE GENOMIC DNA]</scope>
    <source>
        <strain evidence="1 2">SM6</strain>
    </source>
</reference>
<comment type="caution">
    <text evidence="1">The sequence shown here is derived from an EMBL/GenBank/DDBJ whole genome shotgun (WGS) entry which is preliminary data.</text>
</comment>
<dbReference type="Proteomes" id="UP000535589">
    <property type="component" value="Unassembled WGS sequence"/>
</dbReference>
<name>A0A7X8TNJ2_9VIBR</name>
<evidence type="ECO:0000313" key="2">
    <source>
        <dbReference type="Proteomes" id="UP000535589"/>
    </source>
</evidence>
<organism evidence="1 2">
    <name type="scientific">Vibrio agarilyticus</name>
    <dbReference type="NCBI Taxonomy" id="2726741"/>
    <lineage>
        <taxon>Bacteria</taxon>
        <taxon>Pseudomonadati</taxon>
        <taxon>Pseudomonadota</taxon>
        <taxon>Gammaproteobacteria</taxon>
        <taxon>Vibrionales</taxon>
        <taxon>Vibrionaceae</taxon>
        <taxon>Vibrio</taxon>
    </lineage>
</organism>
<keyword evidence="2" id="KW-1185">Reference proteome</keyword>
<sequence>MSNANRHCRTSRLPQFWCGAAVFAFVKGIRLSPMGVFTIGAMLCLSYLASTTHFSLVNGHHSQCESVGIASSEAPDFHDYFSRSVRQTSLFMLGALPSDERVTAEAHCSSSCSQKATLASAPAAPYFHRPQYAAIIYHSAKRIQGVFRTLFRPPKKVSR</sequence>
<evidence type="ECO:0000313" key="1">
    <source>
        <dbReference type="EMBL" id="NLS12018.1"/>
    </source>
</evidence>
<dbReference type="RefSeq" id="WP_168835134.1">
    <property type="nucleotide sequence ID" value="NZ_JABAIK010000003.1"/>
</dbReference>
<gene>
    <name evidence="1" type="ORF">HGP28_03815</name>
</gene>
<protein>
    <submittedName>
        <fullName evidence="1">Uncharacterized protein</fullName>
    </submittedName>
</protein>